<keyword evidence="4" id="KW-1185">Reference proteome</keyword>
<evidence type="ECO:0000259" key="2">
    <source>
        <dbReference type="Pfam" id="PF12697"/>
    </source>
</evidence>
<dbReference type="SUPFAM" id="SSF53474">
    <property type="entry name" value="alpha/beta-Hydrolases"/>
    <property type="match status" value="1"/>
</dbReference>
<dbReference type="PANTHER" id="PTHR37017">
    <property type="entry name" value="AB HYDROLASE-1 DOMAIN-CONTAINING PROTEIN-RELATED"/>
    <property type="match status" value="1"/>
</dbReference>
<accession>A0A5N6ZFB7</accession>
<gene>
    <name evidence="3" type="ORF">BDV28DRAFT_154707</name>
</gene>
<reference evidence="4" key="1">
    <citation type="submission" date="2019-04" db="EMBL/GenBank/DDBJ databases">
        <title>Friends and foes A comparative genomics studyof 23 Aspergillus species from section Flavi.</title>
        <authorList>
            <consortium name="DOE Joint Genome Institute"/>
            <person name="Kjaerbolling I."/>
            <person name="Vesth T."/>
            <person name="Frisvad J.C."/>
            <person name="Nybo J.L."/>
            <person name="Theobald S."/>
            <person name="Kildgaard S."/>
            <person name="Isbrandt T."/>
            <person name="Kuo A."/>
            <person name="Sato A."/>
            <person name="Lyhne E.K."/>
            <person name="Kogle M.E."/>
            <person name="Wiebenga A."/>
            <person name="Kun R.S."/>
            <person name="Lubbers R.J."/>
            <person name="Makela M.R."/>
            <person name="Barry K."/>
            <person name="Chovatia M."/>
            <person name="Clum A."/>
            <person name="Daum C."/>
            <person name="Haridas S."/>
            <person name="He G."/>
            <person name="LaButti K."/>
            <person name="Lipzen A."/>
            <person name="Mondo S."/>
            <person name="Riley R."/>
            <person name="Salamov A."/>
            <person name="Simmons B.A."/>
            <person name="Magnuson J.K."/>
            <person name="Henrissat B."/>
            <person name="Mortensen U.H."/>
            <person name="Larsen T.O."/>
            <person name="Devries R.P."/>
            <person name="Grigoriev I.V."/>
            <person name="Machida M."/>
            <person name="Baker S.E."/>
            <person name="Andersen M.R."/>
        </authorList>
    </citation>
    <scope>NUCLEOTIDE SEQUENCE [LARGE SCALE GENOMIC DNA]</scope>
    <source>
        <strain evidence="4">CBS 553.77</strain>
    </source>
</reference>
<dbReference type="AlphaFoldDB" id="A0A5N6ZFB7"/>
<dbReference type="OrthoDB" id="5958943at2759"/>
<proteinExistence type="predicted"/>
<dbReference type="PANTHER" id="PTHR37017:SF11">
    <property type="entry name" value="ESTERASE_LIPASE_THIOESTERASE DOMAIN-CONTAINING PROTEIN"/>
    <property type="match status" value="1"/>
</dbReference>
<feature type="region of interest" description="Disordered" evidence="1">
    <location>
        <begin position="385"/>
        <end position="417"/>
    </location>
</feature>
<dbReference type="InterPro" id="IPR052897">
    <property type="entry name" value="Sec-Metab_Biosynth_Hydrolase"/>
</dbReference>
<protein>
    <submittedName>
        <fullName evidence="3">Alpha/beta hydrolase family-domain-containing protein</fullName>
    </submittedName>
</protein>
<dbReference type="Proteomes" id="UP000327118">
    <property type="component" value="Unassembled WGS sequence"/>
</dbReference>
<dbReference type="EMBL" id="ML739039">
    <property type="protein sequence ID" value="KAE8356371.1"/>
    <property type="molecule type" value="Genomic_DNA"/>
</dbReference>
<evidence type="ECO:0000256" key="1">
    <source>
        <dbReference type="SAM" id="MobiDB-lite"/>
    </source>
</evidence>
<evidence type="ECO:0000313" key="4">
    <source>
        <dbReference type="Proteomes" id="UP000327118"/>
    </source>
</evidence>
<feature type="compositionally biased region" description="Basic and acidic residues" evidence="1">
    <location>
        <begin position="386"/>
        <end position="398"/>
    </location>
</feature>
<dbReference type="Pfam" id="PF12697">
    <property type="entry name" value="Abhydrolase_6"/>
    <property type="match status" value="1"/>
</dbReference>
<dbReference type="InterPro" id="IPR000073">
    <property type="entry name" value="AB_hydrolase_1"/>
</dbReference>
<dbReference type="Gene3D" id="3.40.50.1820">
    <property type="entry name" value="alpha/beta hydrolase"/>
    <property type="match status" value="1"/>
</dbReference>
<name>A0A5N6ZFB7_9EURO</name>
<evidence type="ECO:0000313" key="3">
    <source>
        <dbReference type="EMBL" id="KAE8356371.1"/>
    </source>
</evidence>
<dbReference type="InterPro" id="IPR029058">
    <property type="entry name" value="AB_hydrolase_fold"/>
</dbReference>
<dbReference type="GO" id="GO:0016787">
    <property type="term" value="F:hydrolase activity"/>
    <property type="evidence" value="ECO:0007669"/>
    <property type="project" value="UniProtKB-KW"/>
</dbReference>
<keyword evidence="3" id="KW-0378">Hydrolase</keyword>
<sequence length="890" mass="98046">MSKTPTIVIVPGAWHCPKHYKYLIDGLVRFHYEVVGVTVLSVNSSPPHASWDQDAQEIRRVIMESLDSGKDVIAVAHSFGGVSMSEAVKGLGKEAREKQGVKGGVVRLVYMCAMALPEGQTHLGQIQPQTPEEEELERQRQELQIKYGGIRFTPDGAMLLDKDAVRDVFYNRCDSKDVDEAVDLLGSFPAGPLAVPVTYTAYREIPSTYIVCENDRALPLPYQERMIAQGEGVFQPHFLVYAHDRSNFTTTSADDTFYGTLAAAIFELRRIPTIEATSTPFLDNSGIPDVLADNACIASQNNVHTSYSPVLNISHPIIGSSPYSPINLLNSKLNPTILDGRLARIYDTIVTGCAARYINYDCNLYATPYRYYSLEGDDCSSLQEQKPADLSHVSEDNLSKTPSPMSPSGLPPSTPDHSLKGLEPITLDLSHNMTVLGAIRFLDHFSHLYGNRLTDPDCRKSDDVLKAVFRTFSLQWLSPTDSPSVQSTTNGVPGRETTCDSAMNAFNDSWVWTRSLIFNALSVQSFRVICAMVMFDGISIPAQAPGVEHEFLDTGLQKLDHLTGLVGQYCANLRSQSTYRALVEASLSVVRWCGHVRYIGAALSTDHQYSLPSIAPHKKEQELSFTYYEPTIPPWIYHQSFDQNLDDSVPKICRAAVAEAFRVWGQIVALKSSCSNLTKDGIELCSDPSAAIASTVQAVTNFSKAFLPFLKSFIEKLGDLSMPSRVSSVSILMFWNLGVFVLTETLKPAMIGFNSPWSCDVFARLQAYTEEATSSVARTVQNVLSLPVEEIFNLQNGMSTEATIFTYHITPSLMAAALQKTIEAIVGMQPYLLVDADALWKEQINITMKGLVSLEVTVGGLHAARAAIGKLTRDHGDIISECWSSSDFET</sequence>
<organism evidence="3 4">
    <name type="scientific">Aspergillus coremiiformis</name>
    <dbReference type="NCBI Taxonomy" id="138285"/>
    <lineage>
        <taxon>Eukaryota</taxon>
        <taxon>Fungi</taxon>
        <taxon>Dikarya</taxon>
        <taxon>Ascomycota</taxon>
        <taxon>Pezizomycotina</taxon>
        <taxon>Eurotiomycetes</taxon>
        <taxon>Eurotiomycetidae</taxon>
        <taxon>Eurotiales</taxon>
        <taxon>Aspergillaceae</taxon>
        <taxon>Aspergillus</taxon>
        <taxon>Aspergillus subgen. Circumdati</taxon>
    </lineage>
</organism>
<feature type="domain" description="AB hydrolase-1" evidence="2">
    <location>
        <begin position="7"/>
        <end position="233"/>
    </location>
</feature>